<evidence type="ECO:0000259" key="1">
    <source>
        <dbReference type="Pfam" id="PF12680"/>
    </source>
</evidence>
<dbReference type="SUPFAM" id="SSF54427">
    <property type="entry name" value="NTF2-like"/>
    <property type="match status" value="1"/>
</dbReference>
<evidence type="ECO:0000313" key="3">
    <source>
        <dbReference type="Proteomes" id="UP001465668"/>
    </source>
</evidence>
<evidence type="ECO:0000313" key="2">
    <source>
        <dbReference type="EMBL" id="KAK9769306.1"/>
    </source>
</evidence>
<keyword evidence="3" id="KW-1185">Reference proteome</keyword>
<reference evidence="2 3" key="1">
    <citation type="submission" date="2024-02" db="EMBL/GenBank/DDBJ databases">
        <title>First draft genome assembly of two strains of Seiridium cardinale.</title>
        <authorList>
            <person name="Emiliani G."/>
            <person name="Scali E."/>
        </authorList>
    </citation>
    <scope>NUCLEOTIDE SEQUENCE [LARGE SCALE GENOMIC DNA]</scope>
    <source>
        <strain evidence="2 3">BM-138-000479</strain>
    </source>
</reference>
<proteinExistence type="predicted"/>
<dbReference type="Gene3D" id="3.10.450.50">
    <property type="match status" value="1"/>
</dbReference>
<sequence>MAFVPTTSTETREWLLRVAYLFLALQFHTVGDSLDPEGLATIYTRDAQMQFANTPKLEGLAAIRKYFEAIWPNLESMHHEIDIFDRVGNDKIYQSCHISWRVKADPERELVTVPAMAVFHLVTSGEEKGLIRAAEFYMDASPLLVAMSRAG</sequence>
<name>A0ABR2X6A2_9PEZI</name>
<feature type="domain" description="SnoaL-like" evidence="1">
    <location>
        <begin position="32"/>
        <end position="121"/>
    </location>
</feature>
<protein>
    <submittedName>
        <fullName evidence="2">SnoaL-like domain-containing protein</fullName>
    </submittedName>
</protein>
<dbReference type="Proteomes" id="UP001465668">
    <property type="component" value="Unassembled WGS sequence"/>
</dbReference>
<gene>
    <name evidence="2" type="ORF">SCAR479_14020</name>
</gene>
<dbReference type="Pfam" id="PF12680">
    <property type="entry name" value="SnoaL_2"/>
    <property type="match status" value="1"/>
</dbReference>
<dbReference type="InterPro" id="IPR037401">
    <property type="entry name" value="SnoaL-like"/>
</dbReference>
<comment type="caution">
    <text evidence="2">The sequence shown here is derived from an EMBL/GenBank/DDBJ whole genome shotgun (WGS) entry which is preliminary data.</text>
</comment>
<dbReference type="InterPro" id="IPR032710">
    <property type="entry name" value="NTF2-like_dom_sf"/>
</dbReference>
<dbReference type="EMBL" id="JARVKM010000139">
    <property type="protein sequence ID" value="KAK9769306.1"/>
    <property type="molecule type" value="Genomic_DNA"/>
</dbReference>
<organism evidence="2 3">
    <name type="scientific">Seiridium cardinale</name>
    <dbReference type="NCBI Taxonomy" id="138064"/>
    <lineage>
        <taxon>Eukaryota</taxon>
        <taxon>Fungi</taxon>
        <taxon>Dikarya</taxon>
        <taxon>Ascomycota</taxon>
        <taxon>Pezizomycotina</taxon>
        <taxon>Sordariomycetes</taxon>
        <taxon>Xylariomycetidae</taxon>
        <taxon>Amphisphaeriales</taxon>
        <taxon>Sporocadaceae</taxon>
        <taxon>Seiridium</taxon>
    </lineage>
</organism>
<accession>A0ABR2X6A2</accession>